<sequence length="542" mass="57745">MANPRAGQPAQPEDLVDLPHLVTAYYTVEPDPDDVAQQVVFGTSGHRGSALNGAFNEAHILAITQAIVEYRAAQGTTGPLFIGRDTHGLSEPAWVSALEVLAANDVVAFIDAADRYTPTPAISHAILTYNRGRTEVLADGIVVTPSHNPPPDGGFKYNPPHGGPADSDATGAIAKRANEILHDMSAVRRVPWARALGSVQRHDYLGAYVDDLPNVVDIDAILAAGVRIGADPLGGASVDYWGEIASRHRLDLTVVNPLVDATWRFMTLDHDGKIRMDCSSPDAMASLIANRDHYQIATGNDADSDRHGIVTPDEGLLNPNHYLAVAIDYLYTHRPAWPDGIAVGKTAVSSSIIDRVVAGIGRQLVEVPVGFKWFVDGLIRGSIGFGGEESAGASFLRRDGSVWTTDKDGIILALLASEILAVTGRTPSQRYAELAAEYGAPVYARVDAPADREQKARLSRLSAQQVTATELAGEPITAKLTNAPGNGAPLGGLKVTTANAWFAARPSGTEDVYKIYAESFLGPEHLTEVQETAREVVNKVIG</sequence>
<gene>
    <name evidence="12" type="ORF">A5640_24915</name>
</gene>
<dbReference type="GO" id="GO:0005975">
    <property type="term" value="P:carbohydrate metabolic process"/>
    <property type="evidence" value="ECO:0007669"/>
    <property type="project" value="InterPro"/>
</dbReference>
<dbReference type="GO" id="GO:0004614">
    <property type="term" value="F:phosphoglucomutase activity"/>
    <property type="evidence" value="ECO:0007669"/>
    <property type="project" value="InterPro"/>
</dbReference>
<organism evidence="12 13">
    <name type="scientific">Mycobacterium asiaticum</name>
    <dbReference type="NCBI Taxonomy" id="1790"/>
    <lineage>
        <taxon>Bacteria</taxon>
        <taxon>Bacillati</taxon>
        <taxon>Actinomycetota</taxon>
        <taxon>Actinomycetes</taxon>
        <taxon>Mycobacteriales</taxon>
        <taxon>Mycobacteriaceae</taxon>
        <taxon>Mycobacterium</taxon>
    </lineage>
</organism>
<feature type="domain" description="Alpha-D-phosphohexomutase alpha/beta/alpha" evidence="9">
    <location>
        <begin position="40"/>
        <end position="180"/>
    </location>
</feature>
<evidence type="ECO:0000256" key="6">
    <source>
        <dbReference type="ARBA" id="ARBA00023235"/>
    </source>
</evidence>
<evidence type="ECO:0000256" key="4">
    <source>
        <dbReference type="ARBA" id="ARBA00022723"/>
    </source>
</evidence>
<dbReference type="Pfam" id="PF02879">
    <property type="entry name" value="PGM_PMM_II"/>
    <property type="match status" value="1"/>
</dbReference>
<reference evidence="12 13" key="1">
    <citation type="submission" date="2016-06" db="EMBL/GenBank/DDBJ databases">
        <authorList>
            <person name="Kjaerup R.B."/>
            <person name="Dalgaard T.S."/>
            <person name="Juul-Madsen H.R."/>
        </authorList>
    </citation>
    <scope>NUCLEOTIDE SEQUENCE [LARGE SCALE GENOMIC DNA]</scope>
    <source>
        <strain evidence="12 13">1276495.2</strain>
    </source>
</reference>
<comment type="similarity">
    <text evidence="2 7">Belongs to the phosphohexose mutase family.</text>
</comment>
<dbReference type="GO" id="GO:0008973">
    <property type="term" value="F:phosphopentomutase activity"/>
    <property type="evidence" value="ECO:0007669"/>
    <property type="project" value="TreeGrafter"/>
</dbReference>
<accession>A0A1A3KXY0</accession>
<feature type="domain" description="Alpha-D-phosphohexomutase C-terminal" evidence="8">
    <location>
        <begin position="487"/>
        <end position="534"/>
    </location>
</feature>
<dbReference type="PANTHER" id="PTHR45745">
    <property type="entry name" value="PHOSPHOMANNOMUTASE 45A"/>
    <property type="match status" value="1"/>
</dbReference>
<keyword evidence="4 7" id="KW-0479">Metal-binding</keyword>
<evidence type="ECO:0000259" key="8">
    <source>
        <dbReference type="Pfam" id="PF00408"/>
    </source>
</evidence>
<dbReference type="SUPFAM" id="SSF53738">
    <property type="entry name" value="Phosphoglucomutase, first 3 domains"/>
    <property type="match status" value="2"/>
</dbReference>
<feature type="domain" description="Alpha-D-phosphohexomutase alpha/beta/alpha" evidence="11">
    <location>
        <begin position="318"/>
        <end position="438"/>
    </location>
</feature>
<evidence type="ECO:0000256" key="3">
    <source>
        <dbReference type="ARBA" id="ARBA00022553"/>
    </source>
</evidence>
<evidence type="ECO:0000256" key="7">
    <source>
        <dbReference type="RuleBase" id="RU004326"/>
    </source>
</evidence>
<dbReference type="Gene3D" id="3.30.310.50">
    <property type="entry name" value="Alpha-D-phosphohexomutase, C-terminal domain"/>
    <property type="match status" value="1"/>
</dbReference>
<evidence type="ECO:0000256" key="2">
    <source>
        <dbReference type="ARBA" id="ARBA00010231"/>
    </source>
</evidence>
<dbReference type="AlphaFoldDB" id="A0A1A3KXY0"/>
<evidence type="ECO:0000259" key="11">
    <source>
        <dbReference type="Pfam" id="PF02880"/>
    </source>
</evidence>
<dbReference type="Gene3D" id="3.40.120.10">
    <property type="entry name" value="Alpha-D-Glucose-1,6-Bisphosphate, subunit A, domain 3"/>
    <property type="match status" value="3"/>
</dbReference>
<keyword evidence="3" id="KW-0597">Phosphoprotein</keyword>
<dbReference type="InterPro" id="IPR005852">
    <property type="entry name" value="PGM_a-D-Glc-sp"/>
</dbReference>
<feature type="domain" description="Alpha-D-phosphohexomutase alpha/beta/alpha" evidence="10">
    <location>
        <begin position="207"/>
        <end position="312"/>
    </location>
</feature>
<dbReference type="InterPro" id="IPR016055">
    <property type="entry name" value="A-D-PHexomutase_a/b/a-I/II/III"/>
</dbReference>
<evidence type="ECO:0000313" key="12">
    <source>
        <dbReference type="EMBL" id="OBJ89855.1"/>
    </source>
</evidence>
<dbReference type="InterPro" id="IPR005843">
    <property type="entry name" value="A-D-PHexomutase_C"/>
</dbReference>
<dbReference type="SUPFAM" id="SSF55957">
    <property type="entry name" value="Phosphoglucomutase, C-terminal domain"/>
    <property type="match status" value="1"/>
</dbReference>
<dbReference type="InterPro" id="IPR016066">
    <property type="entry name" value="A-D-PHexomutase_CS"/>
</dbReference>
<dbReference type="GO" id="GO:0006166">
    <property type="term" value="P:purine ribonucleoside salvage"/>
    <property type="evidence" value="ECO:0007669"/>
    <property type="project" value="TreeGrafter"/>
</dbReference>
<evidence type="ECO:0000259" key="9">
    <source>
        <dbReference type="Pfam" id="PF02878"/>
    </source>
</evidence>
<dbReference type="GO" id="GO:0000287">
    <property type="term" value="F:magnesium ion binding"/>
    <property type="evidence" value="ECO:0007669"/>
    <property type="project" value="InterPro"/>
</dbReference>
<keyword evidence="5 7" id="KW-0460">Magnesium</keyword>
<dbReference type="InterPro" id="IPR036900">
    <property type="entry name" value="A-D-PHexomutase_C_sf"/>
</dbReference>
<evidence type="ECO:0000256" key="5">
    <source>
        <dbReference type="ARBA" id="ARBA00022842"/>
    </source>
</evidence>
<dbReference type="PROSITE" id="PS00710">
    <property type="entry name" value="PGM_PMM"/>
    <property type="match status" value="1"/>
</dbReference>
<proteinExistence type="inferred from homology"/>
<evidence type="ECO:0000256" key="1">
    <source>
        <dbReference type="ARBA" id="ARBA00001946"/>
    </source>
</evidence>
<dbReference type="InterPro" id="IPR005844">
    <property type="entry name" value="A-D-PHexomutase_a/b/a-I"/>
</dbReference>
<dbReference type="CDD" id="cd05801">
    <property type="entry name" value="PGM_like3"/>
    <property type="match status" value="1"/>
</dbReference>
<comment type="cofactor">
    <cofactor evidence="1">
        <name>Mg(2+)</name>
        <dbReference type="ChEBI" id="CHEBI:18420"/>
    </cofactor>
</comment>
<dbReference type="PANTHER" id="PTHR45745:SF1">
    <property type="entry name" value="PHOSPHOGLUCOMUTASE 2B-RELATED"/>
    <property type="match status" value="1"/>
</dbReference>
<dbReference type="Pfam" id="PF02880">
    <property type="entry name" value="PGM_PMM_III"/>
    <property type="match status" value="1"/>
</dbReference>
<comment type="caution">
    <text evidence="12">The sequence shown here is derived from an EMBL/GenBank/DDBJ whole genome shotgun (WGS) entry which is preliminary data.</text>
</comment>
<dbReference type="Pfam" id="PF02878">
    <property type="entry name" value="PGM_PMM_I"/>
    <property type="match status" value="1"/>
</dbReference>
<protein>
    <submittedName>
        <fullName evidence="12">Phosphoglucomutase, alpha-D-glucose phosphate-specific</fullName>
    </submittedName>
</protein>
<evidence type="ECO:0000313" key="13">
    <source>
        <dbReference type="Proteomes" id="UP000093925"/>
    </source>
</evidence>
<dbReference type="InterPro" id="IPR005845">
    <property type="entry name" value="A-D-PHexomutase_a/b/a-II"/>
</dbReference>
<evidence type="ECO:0000259" key="10">
    <source>
        <dbReference type="Pfam" id="PF02879"/>
    </source>
</evidence>
<dbReference type="Proteomes" id="UP000093925">
    <property type="component" value="Unassembled WGS sequence"/>
</dbReference>
<name>A0A1A3KXY0_MYCAS</name>
<keyword evidence="6" id="KW-0413">Isomerase</keyword>
<dbReference type="InterPro" id="IPR005846">
    <property type="entry name" value="A-D-PHexomutase_a/b/a-III"/>
</dbReference>
<dbReference type="EMBL" id="LZLM01000014">
    <property type="protein sequence ID" value="OBJ89855.1"/>
    <property type="molecule type" value="Genomic_DNA"/>
</dbReference>
<dbReference type="NCBIfam" id="TIGR01132">
    <property type="entry name" value="pgm"/>
    <property type="match status" value="1"/>
</dbReference>
<dbReference type="RefSeq" id="WP_065138171.1">
    <property type="nucleotide sequence ID" value="NZ_LZLM01000014.1"/>
</dbReference>
<dbReference type="Pfam" id="PF00408">
    <property type="entry name" value="PGM_PMM_IV"/>
    <property type="match status" value="1"/>
</dbReference>